<dbReference type="EMBL" id="JBBPBM010000053">
    <property type="protein sequence ID" value="KAK8518303.1"/>
    <property type="molecule type" value="Genomic_DNA"/>
</dbReference>
<comment type="caution">
    <text evidence="1">The sequence shown here is derived from an EMBL/GenBank/DDBJ whole genome shotgun (WGS) entry which is preliminary data.</text>
</comment>
<evidence type="ECO:0000313" key="2">
    <source>
        <dbReference type="Proteomes" id="UP001472677"/>
    </source>
</evidence>
<organism evidence="1 2">
    <name type="scientific">Hibiscus sabdariffa</name>
    <name type="common">roselle</name>
    <dbReference type="NCBI Taxonomy" id="183260"/>
    <lineage>
        <taxon>Eukaryota</taxon>
        <taxon>Viridiplantae</taxon>
        <taxon>Streptophyta</taxon>
        <taxon>Embryophyta</taxon>
        <taxon>Tracheophyta</taxon>
        <taxon>Spermatophyta</taxon>
        <taxon>Magnoliopsida</taxon>
        <taxon>eudicotyledons</taxon>
        <taxon>Gunneridae</taxon>
        <taxon>Pentapetalae</taxon>
        <taxon>rosids</taxon>
        <taxon>malvids</taxon>
        <taxon>Malvales</taxon>
        <taxon>Malvaceae</taxon>
        <taxon>Malvoideae</taxon>
        <taxon>Hibiscus</taxon>
    </lineage>
</organism>
<reference evidence="1 2" key="1">
    <citation type="journal article" date="2024" name="G3 (Bethesda)">
        <title>Genome assembly of Hibiscus sabdariffa L. provides insights into metabolisms of medicinal natural products.</title>
        <authorList>
            <person name="Kim T."/>
        </authorList>
    </citation>
    <scope>NUCLEOTIDE SEQUENCE [LARGE SCALE GENOMIC DNA]</scope>
    <source>
        <strain evidence="1">TK-2024</strain>
        <tissue evidence="1">Old leaves</tissue>
    </source>
</reference>
<evidence type="ECO:0000313" key="1">
    <source>
        <dbReference type="EMBL" id="KAK8518303.1"/>
    </source>
</evidence>
<gene>
    <name evidence="1" type="ORF">V6N12_017456</name>
</gene>
<name>A0ABR2CFJ5_9ROSI</name>
<dbReference type="Proteomes" id="UP001472677">
    <property type="component" value="Unassembled WGS sequence"/>
</dbReference>
<keyword evidence="2" id="KW-1185">Reference proteome</keyword>
<accession>A0ABR2CFJ5</accession>
<proteinExistence type="predicted"/>
<sequence>MMMASSRWSMSGGRGLRRAWESRKMAQSESHSGILLSVRGWLPTQLKLVLMAILLSGFLHHSVDHMQSQRAHIDIAMDIGVLGSP</sequence>
<protein>
    <submittedName>
        <fullName evidence="1">Uncharacterized protein</fullName>
    </submittedName>
</protein>